<keyword evidence="2" id="KW-1185">Reference proteome</keyword>
<name>A0ACC0VNN0_9STRA</name>
<gene>
    <name evidence="1" type="ORF">PsorP6_003481</name>
</gene>
<accession>A0ACC0VNN0</accession>
<organism evidence="1 2">
    <name type="scientific">Peronosclerospora sorghi</name>
    <dbReference type="NCBI Taxonomy" id="230839"/>
    <lineage>
        <taxon>Eukaryota</taxon>
        <taxon>Sar</taxon>
        <taxon>Stramenopiles</taxon>
        <taxon>Oomycota</taxon>
        <taxon>Peronosporomycetes</taxon>
        <taxon>Peronosporales</taxon>
        <taxon>Peronosporaceae</taxon>
        <taxon>Peronosclerospora</taxon>
    </lineage>
</organism>
<evidence type="ECO:0000313" key="2">
    <source>
        <dbReference type="Proteomes" id="UP001163321"/>
    </source>
</evidence>
<evidence type="ECO:0000313" key="1">
    <source>
        <dbReference type="EMBL" id="KAI9907937.1"/>
    </source>
</evidence>
<sequence>MERQRLKLVACPYRLVVADFELQTNVHDCGVFVCKWMRYMLSGTSLLITEDRETVLKELRSSNGVFQRLPKEGSRADGYSRPLSDV</sequence>
<dbReference type="EMBL" id="CM047587">
    <property type="protein sequence ID" value="KAI9907937.1"/>
    <property type="molecule type" value="Genomic_DNA"/>
</dbReference>
<protein>
    <submittedName>
        <fullName evidence="1">Uncharacterized protein</fullName>
    </submittedName>
</protein>
<dbReference type="Proteomes" id="UP001163321">
    <property type="component" value="Chromosome 8"/>
</dbReference>
<reference evidence="1 2" key="1">
    <citation type="journal article" date="2022" name="bioRxiv">
        <title>The genome of the oomycete Peronosclerospora sorghi, a cosmopolitan pathogen of maize and sorghum, is inflated with dispersed pseudogenes.</title>
        <authorList>
            <person name="Fletcher K."/>
            <person name="Martin F."/>
            <person name="Isakeit T."/>
            <person name="Cavanaugh K."/>
            <person name="Magill C."/>
            <person name="Michelmore R."/>
        </authorList>
    </citation>
    <scope>NUCLEOTIDE SEQUENCE [LARGE SCALE GENOMIC DNA]</scope>
    <source>
        <strain evidence="1">P6</strain>
    </source>
</reference>
<proteinExistence type="predicted"/>
<comment type="caution">
    <text evidence="1">The sequence shown here is derived from an EMBL/GenBank/DDBJ whole genome shotgun (WGS) entry which is preliminary data.</text>
</comment>